<feature type="domain" description="HEPN AbiU2-like" evidence="1">
    <location>
        <begin position="217"/>
        <end position="335"/>
    </location>
</feature>
<dbReference type="InterPro" id="IPR040704">
    <property type="entry name" value="HEPN_AbiU2"/>
</dbReference>
<comment type="caution">
    <text evidence="2">The sequence shown here is derived from an EMBL/GenBank/DDBJ whole genome shotgun (WGS) entry which is preliminary data.</text>
</comment>
<accession>A0A1E5QPB1</accession>
<dbReference type="EMBL" id="MJGC01000037">
    <property type="protein sequence ID" value="OEJ76500.1"/>
    <property type="molecule type" value="Genomic_DNA"/>
</dbReference>
<dbReference type="RefSeq" id="WP_069965853.1">
    <property type="nucleotide sequence ID" value="NZ_CM124774.1"/>
</dbReference>
<dbReference type="Pfam" id="PF18734">
    <property type="entry name" value="HEPN_AbiU2"/>
    <property type="match status" value="1"/>
</dbReference>
<gene>
    <name evidence="2" type="ORF">BH720_03910</name>
</gene>
<dbReference type="AlphaFoldDB" id="A0A1E5QPB1"/>
<sequence>MMPESIPDKINELQAFIKQNNIDNFERKKAFALIMLYQGYEDQLIVKILNLKEPIHWISKWKASYEVNGIEGLRDRQLKLSLKDFSTKKIKPEGDDFFIDYSEKQQIYFASHTKAKLMSDTEGVTEPSQGEIIFSVDRPLLREDIEEFYCFGFEVKYTDTLEKTKTILEEIRKTLKDAESYLKIAYYIFENNATQQSNKRLSIEGYEDPISDKPFRLMGILRLANIYDPHKDSVNLAKFLDSFSSNFSKWSIKLPDTIPQESIKEDIRAINEKRENEILKKLFNQRDKEIAHCDLNYLLKHKYSKEDIFPFANKKELCDLIKYAKELCDKYKEIFDFNS</sequence>
<name>A0A1E5QPB1_9CYAN</name>
<evidence type="ECO:0000259" key="1">
    <source>
        <dbReference type="Pfam" id="PF18734"/>
    </source>
</evidence>
<evidence type="ECO:0000313" key="2">
    <source>
        <dbReference type="EMBL" id="OEJ76500.1"/>
    </source>
</evidence>
<organism evidence="2">
    <name type="scientific">Desertifilum tharense IPPAS B-1220</name>
    <dbReference type="NCBI Taxonomy" id="1781255"/>
    <lineage>
        <taxon>Bacteria</taxon>
        <taxon>Bacillati</taxon>
        <taxon>Cyanobacteriota</taxon>
        <taxon>Cyanophyceae</taxon>
        <taxon>Desertifilales</taxon>
        <taxon>Desertifilaceae</taxon>
        <taxon>Desertifilum</taxon>
    </lineage>
</organism>
<reference evidence="2" key="1">
    <citation type="submission" date="2016-09" db="EMBL/GenBank/DDBJ databases">
        <title>Draft genome of thermotolerant cyanobacterium Desertifilum sp. strain IPPAS B-1220.</title>
        <authorList>
            <person name="Sinetova M.A."/>
            <person name="Bolakhan K."/>
            <person name="Zayadan B.K."/>
            <person name="Mironov K.S."/>
            <person name="Ustinova V."/>
            <person name="Kupriyanova E.V."/>
            <person name="Sidorov R.A."/>
            <person name="Skrypnik A.N."/>
            <person name="Gogoleva N.E."/>
            <person name="Gogolev Y.V."/>
            <person name="Los D.A."/>
        </authorList>
    </citation>
    <scope>NUCLEOTIDE SEQUENCE [LARGE SCALE GENOMIC DNA]</scope>
    <source>
        <strain evidence="2">IPPAS B-1220</strain>
    </source>
</reference>
<proteinExistence type="predicted"/>
<dbReference type="OrthoDB" id="484513at2"/>
<protein>
    <recommendedName>
        <fullName evidence="1">HEPN AbiU2-like domain-containing protein</fullName>
    </recommendedName>
</protein>